<feature type="transmembrane region" description="Helical" evidence="13">
    <location>
        <begin position="329"/>
        <end position="351"/>
    </location>
</feature>
<keyword evidence="8" id="KW-0443">Lipid metabolism</keyword>
<keyword evidence="5 13" id="KW-0812">Transmembrane</keyword>
<protein>
    <submittedName>
        <fullName evidence="14">Phosphatidylserine synthase, putative</fullName>
        <ecNumber evidence="14">2.7.8.8</ecNumber>
    </submittedName>
</protein>
<feature type="transmembrane region" description="Helical" evidence="13">
    <location>
        <begin position="173"/>
        <end position="192"/>
    </location>
</feature>
<dbReference type="PANTHER" id="PTHR15362">
    <property type="entry name" value="PHOSPHATIDYLINOSITOL SYNTHASE"/>
    <property type="match status" value="1"/>
</dbReference>
<dbReference type="GO" id="GO:0003882">
    <property type="term" value="F:CDP-diacylglycerol-serine O-phosphatidyltransferase activity"/>
    <property type="evidence" value="ECO:0007669"/>
    <property type="project" value="UniProtKB-EC"/>
</dbReference>
<gene>
    <name evidence="15" type="ORF">PY17X_1144000</name>
    <name evidence="14" type="ORF">PYYM_1145000</name>
</gene>
<keyword evidence="3" id="KW-0444">Lipid biosynthesis</keyword>
<feature type="transmembrane region" description="Helical" evidence="13">
    <location>
        <begin position="265"/>
        <end position="285"/>
    </location>
</feature>
<dbReference type="Proteomes" id="UP000072904">
    <property type="component" value="Chromosome 11"/>
</dbReference>
<proteinExistence type="predicted"/>
<dbReference type="RefSeq" id="XP_034493557.1">
    <property type="nucleotide sequence ID" value="XM_034637609.1"/>
</dbReference>
<reference evidence="15" key="2">
    <citation type="submission" date="2014-05" db="EMBL/GenBank/DDBJ databases">
        <authorList>
            <person name="Aslett M.A."/>
            <person name="De Silva N."/>
        </authorList>
    </citation>
    <scope>NUCLEOTIDE SEQUENCE</scope>
    <source>
        <strain evidence="15">17X</strain>
    </source>
</reference>
<evidence type="ECO:0000256" key="1">
    <source>
        <dbReference type="ARBA" id="ARBA00004477"/>
    </source>
</evidence>
<evidence type="ECO:0000256" key="2">
    <source>
        <dbReference type="ARBA" id="ARBA00005189"/>
    </source>
</evidence>
<evidence type="ECO:0000313" key="15">
    <source>
        <dbReference type="EMBL" id="VTZ79712.1"/>
    </source>
</evidence>
<name>A0A077Y8Q0_PLAYE</name>
<dbReference type="OMA" id="YMENCNS"/>
<evidence type="ECO:0000256" key="8">
    <source>
        <dbReference type="ARBA" id="ARBA00023098"/>
    </source>
</evidence>
<dbReference type="Pfam" id="PF03034">
    <property type="entry name" value="PSS"/>
    <property type="match status" value="1"/>
</dbReference>
<keyword evidence="9 13" id="KW-0472">Membrane</keyword>
<organism evidence="14 17">
    <name type="scientific">Plasmodium yoelii</name>
    <dbReference type="NCBI Taxonomy" id="5861"/>
    <lineage>
        <taxon>Eukaryota</taxon>
        <taxon>Sar</taxon>
        <taxon>Alveolata</taxon>
        <taxon>Apicomplexa</taxon>
        <taxon>Aconoidasida</taxon>
        <taxon>Haemosporida</taxon>
        <taxon>Plasmodiidae</taxon>
        <taxon>Plasmodium</taxon>
        <taxon>Plasmodium (Vinckeia)</taxon>
    </lineage>
</organism>
<comment type="pathway">
    <text evidence="2">Lipid metabolism.</text>
</comment>
<keyword evidence="7 13" id="KW-1133">Transmembrane helix</keyword>
<reference evidence="14" key="3">
    <citation type="submission" date="2014-05" db="EMBL/GenBank/DDBJ databases">
        <authorList>
            <person name="Aslett A.Martin."/>
            <person name="De Silva Nishadi"/>
        </authorList>
    </citation>
    <scope>NUCLEOTIDE SEQUENCE</scope>
    <source>
        <strain evidence="14">YM</strain>
    </source>
</reference>
<dbReference type="GO" id="GO:0006659">
    <property type="term" value="P:phosphatidylserine biosynthetic process"/>
    <property type="evidence" value="ECO:0007669"/>
    <property type="project" value="InterPro"/>
</dbReference>
<dbReference type="EMBL" id="LM993665">
    <property type="protein sequence ID" value="VTZ79712.1"/>
    <property type="molecule type" value="Genomic_DNA"/>
</dbReference>
<evidence type="ECO:0000313" key="16">
    <source>
        <dbReference type="Proteomes" id="UP000072874"/>
    </source>
</evidence>
<keyword evidence="6" id="KW-0256">Endoplasmic reticulum</keyword>
<dbReference type="VEuPathDB" id="PlasmoDB:PY06104"/>
<evidence type="ECO:0000256" key="12">
    <source>
        <dbReference type="ARBA" id="ARBA00025707"/>
    </source>
</evidence>
<dbReference type="OrthoDB" id="10265393at2759"/>
<evidence type="ECO:0000256" key="4">
    <source>
        <dbReference type="ARBA" id="ARBA00022679"/>
    </source>
</evidence>
<evidence type="ECO:0000256" key="5">
    <source>
        <dbReference type="ARBA" id="ARBA00022692"/>
    </source>
</evidence>
<evidence type="ECO:0000313" key="17">
    <source>
        <dbReference type="Proteomes" id="UP000072904"/>
    </source>
</evidence>
<dbReference type="PANTHER" id="PTHR15362:SF7">
    <property type="entry name" value="PHOSPHATIDYLSERINE SYNTHASE 2"/>
    <property type="match status" value="1"/>
</dbReference>
<dbReference type="AlphaFoldDB" id="A0A077Y8Q0"/>
<dbReference type="GeneID" id="3792031"/>
<comment type="subcellular location">
    <subcellularLocation>
        <location evidence="1">Endoplasmic reticulum membrane</location>
        <topology evidence="1">Multi-pass membrane protein</topology>
    </subcellularLocation>
</comment>
<dbReference type="VEuPathDB" id="PlasmoDB:PY17X_1144000"/>
<dbReference type="InterPro" id="IPR004277">
    <property type="entry name" value="PSS"/>
</dbReference>
<evidence type="ECO:0000256" key="7">
    <source>
        <dbReference type="ARBA" id="ARBA00022989"/>
    </source>
</evidence>
<feature type="transmembrane region" description="Helical" evidence="13">
    <location>
        <begin position="60"/>
        <end position="81"/>
    </location>
</feature>
<evidence type="ECO:0000256" key="10">
    <source>
        <dbReference type="ARBA" id="ARBA00023209"/>
    </source>
</evidence>
<dbReference type="GO" id="GO:0106245">
    <property type="term" value="F:L-serine-phosphatidylethanolamine phosphatidyltransferase activity"/>
    <property type="evidence" value="ECO:0007669"/>
    <property type="project" value="InterPro"/>
</dbReference>
<keyword evidence="10" id="KW-0594">Phospholipid biosynthesis</keyword>
<feature type="transmembrane region" description="Helical" evidence="13">
    <location>
        <begin position="297"/>
        <end position="317"/>
    </location>
</feature>
<dbReference type="Proteomes" id="UP000072874">
    <property type="component" value="Chromosome 11"/>
</dbReference>
<evidence type="ECO:0000256" key="13">
    <source>
        <dbReference type="SAM" id="Phobius"/>
    </source>
</evidence>
<sequence>MIKDCSIAILGLGSLLLSFTSSQFDFKTRIIISSIVFVLNFFSILWLLTRYVNNVKREFFKIVIYIFAALYFGLILFIQYFSIDEIQLVIKYVKPTIHFSKVERTYMENCNSWENVYDKFDRFVVAHLLGWLGKGLVVRNFLYLNVNSILFELVELKFRNILPNFYECWWDHILLDVLGCNLFGILMSIWAMKYFNVELYKWEFSDPKRRKKNIIFPKLDKLIRLFFNNSKTFAIFIFICIIMSTVDLNIFIIKAIIQIDVKESLLIYRELIMGFLGLMATYELNKNFNGKVTKKRLTPAIVLTTITIFEVIYSLRWKHVLISDNSDTTIINGIFVSMYTTAFSIFSLLFVNDYIM</sequence>
<dbReference type="EMBL" id="LK934639">
    <property type="protein sequence ID" value="CDU19127.1"/>
    <property type="molecule type" value="Genomic_DNA"/>
</dbReference>
<reference evidence="16 17" key="1">
    <citation type="journal article" date="2014" name="BMC Biol.">
        <title>A comprehensive evaluation of rodent malaria parasite genomes and gene expression.</title>
        <authorList>
            <person name="Otto T.D."/>
            <person name="Bohme U."/>
            <person name="Jackson A.P."/>
            <person name="Hunt M."/>
            <person name="Franke-Fayard B."/>
            <person name="Hoeijmakers W.A."/>
            <person name="Religa A.A."/>
            <person name="Robertson L."/>
            <person name="Sanders M."/>
            <person name="Ogun S.A."/>
            <person name="Cunningham D."/>
            <person name="Erhart A."/>
            <person name="Billker O."/>
            <person name="Khan S.M."/>
            <person name="Stunnenberg H.G."/>
            <person name="Langhorne J."/>
            <person name="Holder A.A."/>
            <person name="Waters A.P."/>
            <person name="Newbold C.I."/>
            <person name="Pain A."/>
            <person name="Berriman M."/>
            <person name="Janse C.J."/>
        </authorList>
    </citation>
    <scope>NUCLEOTIDE SEQUENCE [LARGE SCALE GENOMIC DNA]</scope>
    <source>
        <strain evidence="15 16">17X</strain>
        <strain evidence="14 17">YM</strain>
    </source>
</reference>
<keyword evidence="4 14" id="KW-0808">Transferase</keyword>
<feature type="transmembrane region" description="Helical" evidence="13">
    <location>
        <begin position="30"/>
        <end position="48"/>
    </location>
</feature>
<comment type="pathway">
    <text evidence="12">Phospholipid metabolism.</text>
</comment>
<keyword evidence="11" id="KW-1208">Phospholipid metabolism</keyword>
<evidence type="ECO:0000256" key="9">
    <source>
        <dbReference type="ARBA" id="ARBA00023136"/>
    </source>
</evidence>
<dbReference type="KEGG" id="pyo:PY17X_1144000"/>
<evidence type="ECO:0000256" key="11">
    <source>
        <dbReference type="ARBA" id="ARBA00023264"/>
    </source>
</evidence>
<dbReference type="VEuPathDB" id="PlasmoDB:Py17XNL_001105829"/>
<evidence type="ECO:0000313" key="14">
    <source>
        <dbReference type="EMBL" id="CDU19127.1"/>
    </source>
</evidence>
<dbReference type="EC" id="2.7.8.8" evidence="14"/>
<evidence type="ECO:0000256" key="6">
    <source>
        <dbReference type="ARBA" id="ARBA00022824"/>
    </source>
</evidence>
<reference evidence="15" key="4">
    <citation type="submission" date="2019-05" db="EMBL/GenBank/DDBJ databases">
        <authorList>
            <consortium name="Pathogen Informatics"/>
        </authorList>
    </citation>
    <scope>NUCLEOTIDE SEQUENCE</scope>
    <source>
        <strain evidence="15">17X</strain>
    </source>
</reference>
<dbReference type="VEuPathDB" id="PlasmoDB:PYYM_1145000"/>
<dbReference type="GO" id="GO:0005789">
    <property type="term" value="C:endoplasmic reticulum membrane"/>
    <property type="evidence" value="ECO:0007669"/>
    <property type="project" value="UniProtKB-SubCell"/>
</dbReference>
<accession>A0A077Y8Q0</accession>
<evidence type="ECO:0000256" key="3">
    <source>
        <dbReference type="ARBA" id="ARBA00022516"/>
    </source>
</evidence>
<feature type="transmembrane region" description="Helical" evidence="13">
    <location>
        <begin position="233"/>
        <end position="259"/>
    </location>
</feature>